<proteinExistence type="predicted"/>
<reference evidence="2" key="1">
    <citation type="submission" date="2020-01" db="EMBL/GenBank/DDBJ databases">
        <authorList>
            <consortium name="DOE Joint Genome Institute"/>
            <person name="Haridas S."/>
            <person name="Albert R."/>
            <person name="Binder M."/>
            <person name="Bloem J."/>
            <person name="Labutti K."/>
            <person name="Salamov A."/>
            <person name="Andreopoulos B."/>
            <person name="Baker S.E."/>
            <person name="Barry K."/>
            <person name="Bills G."/>
            <person name="Bluhm B.H."/>
            <person name="Cannon C."/>
            <person name="Castanera R."/>
            <person name="Culley D.E."/>
            <person name="Daum C."/>
            <person name="Ezra D."/>
            <person name="Gonzalez J.B."/>
            <person name="Henrissat B."/>
            <person name="Kuo A."/>
            <person name="Liang C."/>
            <person name="Lipzen A."/>
            <person name="Lutzoni F."/>
            <person name="Magnuson J."/>
            <person name="Mondo S."/>
            <person name="Nolan M."/>
            <person name="Ohm R."/>
            <person name="Pangilinan J."/>
            <person name="Park H.-J."/>
            <person name="Ramirez L."/>
            <person name="Alfaro M."/>
            <person name="Sun H."/>
            <person name="Tritt A."/>
            <person name="Yoshinaga Y."/>
            <person name="Zwiers L.-H."/>
            <person name="Turgeon B.G."/>
            <person name="Goodwin S.B."/>
            <person name="Spatafora J.W."/>
            <person name="Crous P.W."/>
            <person name="Grigoriev I.V."/>
        </authorList>
    </citation>
    <scope>NUCLEOTIDE SEQUENCE</scope>
    <source>
        <strain evidence="2">CBS 394.84</strain>
    </source>
</reference>
<gene>
    <name evidence="2" type="ORF">K460DRAFT_394309</name>
</gene>
<keyword evidence="3" id="KW-1185">Reference proteome</keyword>
<dbReference type="Proteomes" id="UP000800039">
    <property type="component" value="Unassembled WGS sequence"/>
</dbReference>
<protein>
    <submittedName>
        <fullName evidence="2">Uncharacterized protein</fullName>
    </submittedName>
</protein>
<accession>A0A9P4GQJ3</accession>
<dbReference type="RefSeq" id="XP_040792052.1">
    <property type="nucleotide sequence ID" value="XM_040935988.1"/>
</dbReference>
<sequence length="152" mass="17080">MPTIHNVMRVCLRHHQPVAGLCVVVHWEGGSSSHLTELQSHGRVVDQRGAEKIMLKLARQGRAELRENNCRRLGRVALAKGVCGLWRVGLLREHGSREEPNTLEVPETWQRDGTGGRQGSWNARKTRGKKVATQSTTRQKRIMVMLYSGGLQ</sequence>
<dbReference type="EMBL" id="ML976615">
    <property type="protein sequence ID" value="KAF1849489.1"/>
    <property type="molecule type" value="Genomic_DNA"/>
</dbReference>
<evidence type="ECO:0000313" key="2">
    <source>
        <dbReference type="EMBL" id="KAF1849489.1"/>
    </source>
</evidence>
<name>A0A9P4GQJ3_9PLEO</name>
<dbReference type="AlphaFoldDB" id="A0A9P4GQJ3"/>
<comment type="caution">
    <text evidence="2">The sequence shown here is derived from an EMBL/GenBank/DDBJ whole genome shotgun (WGS) entry which is preliminary data.</text>
</comment>
<evidence type="ECO:0000256" key="1">
    <source>
        <dbReference type="SAM" id="MobiDB-lite"/>
    </source>
</evidence>
<dbReference type="GeneID" id="63853239"/>
<feature type="region of interest" description="Disordered" evidence="1">
    <location>
        <begin position="107"/>
        <end position="127"/>
    </location>
</feature>
<organism evidence="2 3">
    <name type="scientific">Cucurbitaria berberidis CBS 394.84</name>
    <dbReference type="NCBI Taxonomy" id="1168544"/>
    <lineage>
        <taxon>Eukaryota</taxon>
        <taxon>Fungi</taxon>
        <taxon>Dikarya</taxon>
        <taxon>Ascomycota</taxon>
        <taxon>Pezizomycotina</taxon>
        <taxon>Dothideomycetes</taxon>
        <taxon>Pleosporomycetidae</taxon>
        <taxon>Pleosporales</taxon>
        <taxon>Pleosporineae</taxon>
        <taxon>Cucurbitariaceae</taxon>
        <taxon>Cucurbitaria</taxon>
    </lineage>
</organism>
<evidence type="ECO:0000313" key="3">
    <source>
        <dbReference type="Proteomes" id="UP000800039"/>
    </source>
</evidence>